<evidence type="ECO:0000256" key="2">
    <source>
        <dbReference type="ARBA" id="ARBA00004667"/>
    </source>
</evidence>
<organism evidence="13 15">
    <name type="scientific">Lentibacillus cibarius</name>
    <dbReference type="NCBI Taxonomy" id="2583219"/>
    <lineage>
        <taxon>Bacteria</taxon>
        <taxon>Bacillati</taxon>
        <taxon>Bacillota</taxon>
        <taxon>Bacilli</taxon>
        <taxon>Bacillales</taxon>
        <taxon>Bacillaceae</taxon>
        <taxon>Lentibacillus</taxon>
    </lineage>
</organism>
<dbReference type="GO" id="GO:0140096">
    <property type="term" value="F:catalytic activity, acting on a protein"/>
    <property type="evidence" value="ECO:0007669"/>
    <property type="project" value="UniProtKB-ARBA"/>
</dbReference>
<dbReference type="EMBL" id="VJMZ01000001">
    <property type="protein sequence ID" value="TRM11319.1"/>
    <property type="molecule type" value="Genomic_DNA"/>
</dbReference>
<dbReference type="Pfam" id="PF13393">
    <property type="entry name" value="tRNA-synt_His"/>
    <property type="match status" value="1"/>
</dbReference>
<feature type="binding site" evidence="10">
    <location>
        <position position="122"/>
    </location>
    <ligand>
        <name>L-histidine</name>
        <dbReference type="ChEBI" id="CHEBI:57595"/>
    </ligand>
</feature>
<dbReference type="CDD" id="cd00773">
    <property type="entry name" value="HisRS-like_core"/>
    <property type="match status" value="1"/>
</dbReference>
<dbReference type="InterPro" id="IPR045864">
    <property type="entry name" value="aa-tRNA-synth_II/BPL/LPL"/>
</dbReference>
<comment type="pathway">
    <text evidence="2 9">Amino-acid biosynthesis; L-histidine biosynthesis; L-histidine from 5-phospho-alpha-D-ribose 1-diphosphate: step 1/9.</text>
</comment>
<keyword evidence="7 9" id="KW-0368">Histidine biosynthesis</keyword>
<dbReference type="PANTHER" id="PTHR43707">
    <property type="entry name" value="HISTIDYL-TRNA SYNTHETASE"/>
    <property type="match status" value="1"/>
</dbReference>
<evidence type="ECO:0000259" key="11">
    <source>
        <dbReference type="Pfam" id="PF13393"/>
    </source>
</evidence>
<dbReference type="RefSeq" id="WP_138603431.1">
    <property type="nucleotide sequence ID" value="NZ_VCIA01000001.1"/>
</dbReference>
<evidence type="ECO:0000256" key="8">
    <source>
        <dbReference type="ARBA" id="ARBA00025246"/>
    </source>
</evidence>
<evidence type="ECO:0000256" key="1">
    <source>
        <dbReference type="ARBA" id="ARBA00004496"/>
    </source>
</evidence>
<proteinExistence type="inferred from homology"/>
<keyword evidence="13" id="KW-0328">Glycosyltransferase</keyword>
<dbReference type="PANTHER" id="PTHR43707:SF6">
    <property type="entry name" value="ATP PHOSPHORIBOSYLTRANSFERASE REGULATORY SUBUNIT"/>
    <property type="match status" value="1"/>
</dbReference>
<dbReference type="GO" id="GO:0004821">
    <property type="term" value="F:histidine-tRNA ligase activity"/>
    <property type="evidence" value="ECO:0007669"/>
    <property type="project" value="TreeGrafter"/>
</dbReference>
<dbReference type="SUPFAM" id="SSF55681">
    <property type="entry name" value="Class II aaRS and biotin synthetases"/>
    <property type="match status" value="1"/>
</dbReference>
<dbReference type="HAMAP" id="MF_00125">
    <property type="entry name" value="HisZ"/>
    <property type="match status" value="1"/>
</dbReference>
<comment type="similarity">
    <text evidence="3 9">Belongs to the class-II aminoacyl-tRNA synthetase family. HisZ subfamily.</text>
</comment>
<comment type="subunit">
    <text evidence="9">Heteromultimer composed of HisG and HisZ subunits.</text>
</comment>
<evidence type="ECO:0000313" key="13">
    <source>
        <dbReference type="EMBL" id="TRM11319.1"/>
    </source>
</evidence>
<dbReference type="GO" id="GO:0005737">
    <property type="term" value="C:cytoplasm"/>
    <property type="evidence" value="ECO:0007669"/>
    <property type="project" value="UniProtKB-SubCell"/>
</dbReference>
<evidence type="ECO:0000256" key="4">
    <source>
        <dbReference type="ARBA" id="ARBA00020397"/>
    </source>
</evidence>
<keyword evidence="5 9" id="KW-0963">Cytoplasm</keyword>
<reference evidence="12 14" key="1">
    <citation type="submission" date="2019-05" db="EMBL/GenBank/DDBJ databases">
        <title>Genomic analysis of Lentibacillus sp. NKC220-2.</title>
        <authorList>
            <person name="Oh Y.J."/>
        </authorList>
    </citation>
    <scope>NUCLEOTIDE SEQUENCE [LARGE SCALE GENOMIC DNA]</scope>
    <source>
        <strain evidence="12 14">NKC220-2</strain>
    </source>
</reference>
<comment type="subcellular location">
    <subcellularLocation>
        <location evidence="1 9">Cytoplasm</location>
    </subcellularLocation>
</comment>
<dbReference type="GO" id="GO:0016757">
    <property type="term" value="F:glycosyltransferase activity"/>
    <property type="evidence" value="ECO:0007669"/>
    <property type="project" value="UniProtKB-KW"/>
</dbReference>
<evidence type="ECO:0000313" key="12">
    <source>
        <dbReference type="EMBL" id="TMN22522.1"/>
    </source>
</evidence>
<dbReference type="GO" id="GO:0006427">
    <property type="term" value="P:histidyl-tRNA aminoacylation"/>
    <property type="evidence" value="ECO:0007669"/>
    <property type="project" value="TreeGrafter"/>
</dbReference>
<dbReference type="Proteomes" id="UP000319280">
    <property type="component" value="Unassembled WGS sequence"/>
</dbReference>
<name>A0A549YHF8_9BACI</name>
<accession>A0A549YHF8</accession>
<evidence type="ECO:0000256" key="3">
    <source>
        <dbReference type="ARBA" id="ARBA00005539"/>
    </source>
</evidence>
<dbReference type="InterPro" id="IPR004517">
    <property type="entry name" value="HisZ"/>
</dbReference>
<dbReference type="InterPro" id="IPR041715">
    <property type="entry name" value="HisRS-like_core"/>
</dbReference>
<dbReference type="Gene3D" id="3.30.930.10">
    <property type="entry name" value="Bira Bifunctional Protein, Domain 2"/>
    <property type="match status" value="1"/>
</dbReference>
<dbReference type="PIRSF" id="PIRSF001549">
    <property type="entry name" value="His-tRNA_synth"/>
    <property type="match status" value="1"/>
</dbReference>
<evidence type="ECO:0000256" key="7">
    <source>
        <dbReference type="ARBA" id="ARBA00023102"/>
    </source>
</evidence>
<reference evidence="13 15" key="2">
    <citation type="submission" date="2019-07" db="EMBL/GenBank/DDBJ databases">
        <title>Genomic analysis of Lentibacillus sp. NKC851-2.</title>
        <authorList>
            <person name="Oh Y.J."/>
        </authorList>
    </citation>
    <scope>NUCLEOTIDE SEQUENCE [LARGE SCALE GENOMIC DNA]</scope>
    <source>
        <strain evidence="13 15">NKC851-2</strain>
    </source>
</reference>
<evidence type="ECO:0000256" key="9">
    <source>
        <dbReference type="HAMAP-Rule" id="MF_00125"/>
    </source>
</evidence>
<feature type="binding site" evidence="10">
    <location>
        <begin position="268"/>
        <end position="269"/>
    </location>
    <ligand>
        <name>L-histidine</name>
        <dbReference type="ChEBI" id="CHEBI:57595"/>
    </ligand>
</feature>
<sequence>MVSSQMGIENNESTSRLLMRNSLIPLLKKRFRTYGYIETCTGTFQDYDLYSTVVGTVHKRDMIKTIDPSGDVRVLRPDVTIPIAQQMASNETMPRRQFYVQDVFRVSGDKNSHKALTQAGVECFGENTHENDAEIIAMAAHILKDLQFNKFKIVISHASFFRELLNQLPITPEQSKQLQELIQSKNMAEISPFLKNLPIGEELATAVEAIPMLYGSPEQVLAKAQTISMNSTMQQAITNLKAMSSILKAYGVDDAVVFDLGMINDMNYYSGVIFQGYVTESSKPVLMGGRYNDLVEQFGKRMPAIGFGCFADRLLEALEKDGKPPQMEIPVQLIIYYDQDSVNQALSTAGALRDDGFRVVTVNNNRGTYPETSQLGNAVITTDHCLLNHQGKQTTFRTVDDLKTLLEIEMREN</sequence>
<dbReference type="AlphaFoldDB" id="A0A549YHF8"/>
<accession>A0A5S3QKR9</accession>
<feature type="domain" description="Class II Histidinyl-tRNA synthetase (HisRS)-like catalytic core" evidence="11">
    <location>
        <begin position="27"/>
        <end position="308"/>
    </location>
</feature>
<dbReference type="InterPro" id="IPR004516">
    <property type="entry name" value="HisRS/HisZ"/>
</dbReference>
<dbReference type="GO" id="GO:0000105">
    <property type="term" value="P:L-histidine biosynthetic process"/>
    <property type="evidence" value="ECO:0007669"/>
    <property type="project" value="UniProtKB-UniRule"/>
</dbReference>
<feature type="binding site" evidence="10">
    <location>
        <position position="118"/>
    </location>
    <ligand>
        <name>L-histidine</name>
        <dbReference type="ChEBI" id="CHEBI:57595"/>
    </ligand>
</feature>
<evidence type="ECO:0000313" key="14">
    <source>
        <dbReference type="Proteomes" id="UP000306980"/>
    </source>
</evidence>
<feature type="binding site" evidence="10">
    <location>
        <position position="105"/>
    </location>
    <ligand>
        <name>L-histidine</name>
        <dbReference type="ChEBI" id="CHEBI:57595"/>
    </ligand>
</feature>
<dbReference type="EMBL" id="VCIA01000001">
    <property type="protein sequence ID" value="TMN22522.1"/>
    <property type="molecule type" value="Genomic_DNA"/>
</dbReference>
<protein>
    <recommendedName>
        <fullName evidence="4 9">ATP phosphoribosyltransferase regulatory subunit</fullName>
    </recommendedName>
</protein>
<feature type="binding site" evidence="10">
    <location>
        <begin position="78"/>
        <end position="80"/>
    </location>
    <ligand>
        <name>L-histidine</name>
        <dbReference type="ChEBI" id="CHEBI:57595"/>
    </ligand>
</feature>
<comment type="function">
    <text evidence="8 9">Required for the first step of histidine biosynthesis. May allow the feedback regulation of ATP phosphoribosyltransferase activity by histidine.</text>
</comment>
<evidence type="ECO:0000313" key="15">
    <source>
        <dbReference type="Proteomes" id="UP000319280"/>
    </source>
</evidence>
<keyword evidence="15" id="KW-1185">Reference proteome</keyword>
<keyword evidence="13" id="KW-0808">Transferase</keyword>
<keyword evidence="6 9" id="KW-0028">Amino-acid biosynthesis</keyword>
<evidence type="ECO:0000256" key="10">
    <source>
        <dbReference type="PIRSR" id="PIRSR001549-1"/>
    </source>
</evidence>
<dbReference type="OrthoDB" id="9800814at2"/>
<dbReference type="Proteomes" id="UP000306980">
    <property type="component" value="Unassembled WGS sequence"/>
</dbReference>
<comment type="miscellaneous">
    <text evidence="9">This function is generally fulfilled by the C-terminal part of HisG, which is missing in some bacteria such as this one.</text>
</comment>
<evidence type="ECO:0000256" key="6">
    <source>
        <dbReference type="ARBA" id="ARBA00022605"/>
    </source>
</evidence>
<evidence type="ECO:0000256" key="5">
    <source>
        <dbReference type="ARBA" id="ARBA00022490"/>
    </source>
</evidence>
<dbReference type="UniPathway" id="UPA00031">
    <property type="reaction ID" value="UER00006"/>
</dbReference>
<comment type="caution">
    <text evidence="13">The sequence shown here is derived from an EMBL/GenBank/DDBJ whole genome shotgun (WGS) entry which is preliminary data.</text>
</comment>
<gene>
    <name evidence="9" type="primary">hisZ</name>
    <name evidence="12" type="ORF">FFL34_10655</name>
    <name evidence="13" type="ORF">FH966_06115</name>
</gene>